<organism evidence="1 2">
    <name type="scientific">Stephania japonica</name>
    <dbReference type="NCBI Taxonomy" id="461633"/>
    <lineage>
        <taxon>Eukaryota</taxon>
        <taxon>Viridiplantae</taxon>
        <taxon>Streptophyta</taxon>
        <taxon>Embryophyta</taxon>
        <taxon>Tracheophyta</taxon>
        <taxon>Spermatophyta</taxon>
        <taxon>Magnoliopsida</taxon>
        <taxon>Ranunculales</taxon>
        <taxon>Menispermaceae</taxon>
        <taxon>Menispermoideae</taxon>
        <taxon>Cissampelideae</taxon>
        <taxon>Stephania</taxon>
    </lineage>
</organism>
<dbReference type="AlphaFoldDB" id="A0AAP0HTW1"/>
<dbReference type="Proteomes" id="UP001417504">
    <property type="component" value="Unassembled WGS sequence"/>
</dbReference>
<comment type="caution">
    <text evidence="1">The sequence shown here is derived from an EMBL/GenBank/DDBJ whole genome shotgun (WGS) entry which is preliminary data.</text>
</comment>
<proteinExistence type="predicted"/>
<accession>A0AAP0HTW1</accession>
<evidence type="ECO:0000313" key="2">
    <source>
        <dbReference type="Proteomes" id="UP001417504"/>
    </source>
</evidence>
<protein>
    <submittedName>
        <fullName evidence="1">Uncharacterized protein</fullName>
    </submittedName>
</protein>
<dbReference type="EMBL" id="JBBNAE010000009">
    <property type="protein sequence ID" value="KAK9097197.1"/>
    <property type="molecule type" value="Genomic_DNA"/>
</dbReference>
<gene>
    <name evidence="1" type="ORF">Sjap_022694</name>
</gene>
<name>A0AAP0HTW1_9MAGN</name>
<evidence type="ECO:0000313" key="1">
    <source>
        <dbReference type="EMBL" id="KAK9097197.1"/>
    </source>
</evidence>
<keyword evidence="2" id="KW-1185">Reference proteome</keyword>
<sequence>MRSSMWRGGRVRSTPFCMYWLENIGRSETDSLRFPSEDLWAGVIVNLETIVSREGILLLISLGWTFNFKW</sequence>
<reference evidence="1 2" key="1">
    <citation type="submission" date="2024-01" db="EMBL/GenBank/DDBJ databases">
        <title>Genome assemblies of Stephania.</title>
        <authorList>
            <person name="Yang L."/>
        </authorList>
    </citation>
    <scope>NUCLEOTIDE SEQUENCE [LARGE SCALE GENOMIC DNA]</scope>
    <source>
        <strain evidence="1">QJT</strain>
        <tissue evidence="1">Leaf</tissue>
    </source>
</reference>